<feature type="domain" description="Enoyl reductase (ER)" evidence="1">
    <location>
        <begin position="39"/>
        <end position="351"/>
    </location>
</feature>
<dbReference type="InterPro" id="IPR036291">
    <property type="entry name" value="NAD(P)-bd_dom_sf"/>
</dbReference>
<dbReference type="Pfam" id="PF00107">
    <property type="entry name" value="ADH_zinc_N"/>
    <property type="match status" value="1"/>
</dbReference>
<dbReference type="PANTHER" id="PTHR43677">
    <property type="entry name" value="SHORT-CHAIN DEHYDROGENASE/REDUCTASE"/>
    <property type="match status" value="1"/>
</dbReference>
<dbReference type="Gene3D" id="3.40.50.720">
    <property type="entry name" value="NAD(P)-binding Rossmann-like Domain"/>
    <property type="match status" value="1"/>
</dbReference>
<accession>A0ABD0XZ95</accession>
<dbReference type="Pfam" id="PF08240">
    <property type="entry name" value="ADH_N"/>
    <property type="match status" value="1"/>
</dbReference>
<dbReference type="InterPro" id="IPR020843">
    <property type="entry name" value="ER"/>
</dbReference>
<dbReference type="PANTHER" id="PTHR43677:SF4">
    <property type="entry name" value="QUINONE OXIDOREDUCTASE-LIKE PROTEIN 2"/>
    <property type="match status" value="1"/>
</dbReference>
<gene>
    <name evidence="2" type="ORF">AAG570_005024</name>
</gene>
<sequence length="354" mass="38594">MSLRRCFGVILGRVPVTAAPSTSLRFASTYKAAVLQSAGSPLKIEDVKQKKLKKGQVRIKVKCCAVNASDYLLTQGVNPSKFPIPTVPGYEVCGNVIEANECEDVGKGDRVLALNKEILGGFAQECIADEKDVWTIPSSLNYKEGASLADSFGTALLGLMRHGKMTEKQVVMVTLAPAHGYAPLDLAANVYKAKVIGVTMAESETEIMRERGAWSALSYDEPLLISTVRDLTKNKGVDVIYDTLAGDVLKTCLQCISHEGHIIVAGYTLKELPPVQMSQLLSLPSFSISGVSLKSYRKHAFKTYRETISVALEMYDEQLIKPEIASVFPLKDVNKAIELIKEKQPVGKVILEIT</sequence>
<organism evidence="2 3">
    <name type="scientific">Ranatra chinensis</name>
    <dbReference type="NCBI Taxonomy" id="642074"/>
    <lineage>
        <taxon>Eukaryota</taxon>
        <taxon>Metazoa</taxon>
        <taxon>Ecdysozoa</taxon>
        <taxon>Arthropoda</taxon>
        <taxon>Hexapoda</taxon>
        <taxon>Insecta</taxon>
        <taxon>Pterygota</taxon>
        <taxon>Neoptera</taxon>
        <taxon>Paraneoptera</taxon>
        <taxon>Hemiptera</taxon>
        <taxon>Heteroptera</taxon>
        <taxon>Panheteroptera</taxon>
        <taxon>Nepomorpha</taxon>
        <taxon>Nepidae</taxon>
        <taxon>Ranatrinae</taxon>
        <taxon>Ranatra</taxon>
    </lineage>
</organism>
<dbReference type="EMBL" id="JBFDAA010000017">
    <property type="protein sequence ID" value="KAL1116552.1"/>
    <property type="molecule type" value="Genomic_DNA"/>
</dbReference>
<dbReference type="InterPro" id="IPR013149">
    <property type="entry name" value="ADH-like_C"/>
</dbReference>
<dbReference type="Gene3D" id="3.90.180.10">
    <property type="entry name" value="Medium-chain alcohol dehydrogenases, catalytic domain"/>
    <property type="match status" value="1"/>
</dbReference>
<dbReference type="InterPro" id="IPR013154">
    <property type="entry name" value="ADH-like_N"/>
</dbReference>
<proteinExistence type="predicted"/>
<comment type="caution">
    <text evidence="2">The sequence shown here is derived from an EMBL/GenBank/DDBJ whole genome shotgun (WGS) entry which is preliminary data.</text>
</comment>
<dbReference type="SUPFAM" id="SSF50129">
    <property type="entry name" value="GroES-like"/>
    <property type="match status" value="1"/>
</dbReference>
<dbReference type="SUPFAM" id="SSF51735">
    <property type="entry name" value="NAD(P)-binding Rossmann-fold domains"/>
    <property type="match status" value="1"/>
</dbReference>
<keyword evidence="3" id="KW-1185">Reference proteome</keyword>
<evidence type="ECO:0000313" key="2">
    <source>
        <dbReference type="EMBL" id="KAL1116552.1"/>
    </source>
</evidence>
<dbReference type="InterPro" id="IPR051397">
    <property type="entry name" value="Zn-ADH-like_protein"/>
</dbReference>
<dbReference type="Proteomes" id="UP001558652">
    <property type="component" value="Unassembled WGS sequence"/>
</dbReference>
<name>A0ABD0XZ95_9HEMI</name>
<evidence type="ECO:0000259" key="1">
    <source>
        <dbReference type="SMART" id="SM00829"/>
    </source>
</evidence>
<dbReference type="SMART" id="SM00829">
    <property type="entry name" value="PKS_ER"/>
    <property type="match status" value="1"/>
</dbReference>
<dbReference type="AlphaFoldDB" id="A0ABD0XZ95"/>
<dbReference type="InterPro" id="IPR011032">
    <property type="entry name" value="GroES-like_sf"/>
</dbReference>
<reference evidence="2 3" key="1">
    <citation type="submission" date="2024-07" db="EMBL/GenBank/DDBJ databases">
        <title>Chromosome-level genome assembly of the water stick insect Ranatra chinensis (Heteroptera: Nepidae).</title>
        <authorList>
            <person name="Liu X."/>
        </authorList>
    </citation>
    <scope>NUCLEOTIDE SEQUENCE [LARGE SCALE GENOMIC DNA]</scope>
    <source>
        <strain evidence="2">Cailab_2021Rc</strain>
        <tissue evidence="2">Muscle</tissue>
    </source>
</reference>
<protein>
    <recommendedName>
        <fullName evidence="1">Enoyl reductase (ER) domain-containing protein</fullName>
    </recommendedName>
</protein>
<evidence type="ECO:0000313" key="3">
    <source>
        <dbReference type="Proteomes" id="UP001558652"/>
    </source>
</evidence>